<dbReference type="RefSeq" id="WP_091553648.1">
    <property type="nucleotide sequence ID" value="NZ_FNPH01000002.1"/>
</dbReference>
<accession>A0A1H3K8R7</accession>
<dbReference type="PRINTS" id="PR00988">
    <property type="entry name" value="URIDINKINASE"/>
</dbReference>
<keyword evidence="3" id="KW-1185">Reference proteome</keyword>
<protein>
    <submittedName>
        <fullName evidence="2">Uridine kinase</fullName>
    </submittedName>
</protein>
<dbReference type="InterPro" id="IPR027417">
    <property type="entry name" value="P-loop_NTPase"/>
</dbReference>
<feature type="domain" description="Phosphoribulokinase/uridine kinase" evidence="1">
    <location>
        <begin position="113"/>
        <end position="244"/>
    </location>
</feature>
<evidence type="ECO:0000313" key="2">
    <source>
        <dbReference type="EMBL" id="SDY48493.1"/>
    </source>
</evidence>
<dbReference type="InterPro" id="IPR006083">
    <property type="entry name" value="PRK/URK"/>
</dbReference>
<name>A0A1H3K8R7_9ACTN</name>
<dbReference type="GO" id="GO:0016301">
    <property type="term" value="F:kinase activity"/>
    <property type="evidence" value="ECO:0007669"/>
    <property type="project" value="UniProtKB-KW"/>
</dbReference>
<dbReference type="PANTHER" id="PTHR10285">
    <property type="entry name" value="URIDINE KINASE"/>
    <property type="match status" value="1"/>
</dbReference>
<dbReference type="AlphaFoldDB" id="A0A1H3K8R7"/>
<dbReference type="SUPFAM" id="SSF52540">
    <property type="entry name" value="P-loop containing nucleoside triphosphate hydrolases"/>
    <property type="match status" value="1"/>
</dbReference>
<evidence type="ECO:0000259" key="1">
    <source>
        <dbReference type="Pfam" id="PF00485"/>
    </source>
</evidence>
<dbReference type="STRING" id="405436.SAMN05444365_102405"/>
<dbReference type="Proteomes" id="UP000242415">
    <property type="component" value="Unassembled WGS sequence"/>
</dbReference>
<dbReference type="EMBL" id="FNPH01000002">
    <property type="protein sequence ID" value="SDY48493.1"/>
    <property type="molecule type" value="Genomic_DNA"/>
</dbReference>
<keyword evidence="2" id="KW-0808">Transferase</keyword>
<gene>
    <name evidence="2" type="ORF">SAMN05444365_102405</name>
</gene>
<dbReference type="GO" id="GO:0005524">
    <property type="term" value="F:ATP binding"/>
    <property type="evidence" value="ECO:0007669"/>
    <property type="project" value="InterPro"/>
</dbReference>
<reference evidence="3" key="1">
    <citation type="submission" date="2016-10" db="EMBL/GenBank/DDBJ databases">
        <authorList>
            <person name="Varghese N."/>
            <person name="Submissions S."/>
        </authorList>
    </citation>
    <scope>NUCLEOTIDE SEQUENCE [LARGE SCALE GENOMIC DNA]</scope>
    <source>
        <strain evidence="3">DSM 45245</strain>
    </source>
</reference>
<dbReference type="Pfam" id="PF00485">
    <property type="entry name" value="PRK"/>
    <property type="match status" value="1"/>
</dbReference>
<evidence type="ECO:0000313" key="3">
    <source>
        <dbReference type="Proteomes" id="UP000242415"/>
    </source>
</evidence>
<organism evidence="2 3">
    <name type="scientific">Micromonospora pattaloongensis</name>
    <dbReference type="NCBI Taxonomy" id="405436"/>
    <lineage>
        <taxon>Bacteria</taxon>
        <taxon>Bacillati</taxon>
        <taxon>Actinomycetota</taxon>
        <taxon>Actinomycetes</taxon>
        <taxon>Micromonosporales</taxon>
        <taxon>Micromonosporaceae</taxon>
        <taxon>Micromonospora</taxon>
    </lineage>
</organism>
<proteinExistence type="predicted"/>
<dbReference type="OrthoDB" id="3237545at2"/>
<dbReference type="Gene3D" id="3.40.50.300">
    <property type="entry name" value="P-loop containing nucleotide triphosphate hydrolases"/>
    <property type="match status" value="1"/>
</dbReference>
<sequence length="282" mass="31520">MFDTILGLDPERAARLTALVQQCRPLLDRGEGMDAVQRLLRDRNIAIMDAILVTRELLAPGPGTLGQAKAIVLTSPGRDDALRAHQQIVDTVERAQDIAEAARSVARGGETTIIAIDGAGGSGKTTLAAAAAELLEGAAIVHGDDFYRPMSEHERAQLDPQQGYQRYFDWQRLRDQVLAPLRAGQAARYQSYDWATGQLAAWHEINPGTTVIVEGVYSARPELASYYHLTAYVDTPREICLQRVRVRGENSEEWIRRWRAAEDFYLRTTWPQTRVHLLVRGY</sequence>
<keyword evidence="2" id="KW-0418">Kinase</keyword>